<dbReference type="SUPFAM" id="SSF49764">
    <property type="entry name" value="HSP20-like chaperones"/>
    <property type="match status" value="1"/>
</dbReference>
<feature type="domain" description="SHSP" evidence="3">
    <location>
        <begin position="33"/>
        <end position="150"/>
    </location>
</feature>
<evidence type="ECO:0000259" key="3">
    <source>
        <dbReference type="PROSITE" id="PS01031"/>
    </source>
</evidence>
<dbReference type="RefSeq" id="WP_102373969.1">
    <property type="nucleotide sequence ID" value="NZ_DBFADM010000050.1"/>
</dbReference>
<gene>
    <name evidence="4" type="ORF">AAA083_03565</name>
</gene>
<name>A0ABV1JBK4_9ACTN</name>
<accession>A0ABV1JBK4</accession>
<evidence type="ECO:0000256" key="2">
    <source>
        <dbReference type="RuleBase" id="RU003616"/>
    </source>
</evidence>
<dbReference type="Pfam" id="PF00011">
    <property type="entry name" value="HSP20"/>
    <property type="match status" value="1"/>
</dbReference>
<evidence type="ECO:0000256" key="1">
    <source>
        <dbReference type="PROSITE-ProRule" id="PRU00285"/>
    </source>
</evidence>
<dbReference type="InterPro" id="IPR008978">
    <property type="entry name" value="HSP20-like_chaperone"/>
</dbReference>
<organism evidence="4 5">
    <name type="scientific">Raoultibacter massiliensis</name>
    <dbReference type="NCBI Taxonomy" id="1852371"/>
    <lineage>
        <taxon>Bacteria</taxon>
        <taxon>Bacillati</taxon>
        <taxon>Actinomycetota</taxon>
        <taxon>Coriobacteriia</taxon>
        <taxon>Eggerthellales</taxon>
        <taxon>Eggerthellaceae</taxon>
        <taxon>Raoultibacter</taxon>
    </lineage>
</organism>
<evidence type="ECO:0000313" key="4">
    <source>
        <dbReference type="EMBL" id="MEQ3362052.1"/>
    </source>
</evidence>
<evidence type="ECO:0000313" key="5">
    <source>
        <dbReference type="Proteomes" id="UP001487305"/>
    </source>
</evidence>
<dbReference type="Proteomes" id="UP001487305">
    <property type="component" value="Unassembled WGS sequence"/>
</dbReference>
<dbReference type="EMBL" id="JBBNOP010000002">
    <property type="protein sequence ID" value="MEQ3362052.1"/>
    <property type="molecule type" value="Genomic_DNA"/>
</dbReference>
<comment type="similarity">
    <text evidence="1 2">Belongs to the small heat shock protein (HSP20) family.</text>
</comment>
<dbReference type="PANTHER" id="PTHR11527">
    <property type="entry name" value="HEAT-SHOCK PROTEIN 20 FAMILY MEMBER"/>
    <property type="match status" value="1"/>
</dbReference>
<dbReference type="InterPro" id="IPR031107">
    <property type="entry name" value="Small_HSP"/>
</dbReference>
<comment type="caution">
    <text evidence="4">The sequence shown here is derived from an EMBL/GenBank/DDBJ whole genome shotgun (WGS) entry which is preliminary data.</text>
</comment>
<dbReference type="Gene3D" id="2.60.40.790">
    <property type="match status" value="1"/>
</dbReference>
<protein>
    <submittedName>
        <fullName evidence="4">Hsp20/alpha crystallin family protein</fullName>
    </submittedName>
</protein>
<keyword evidence="5" id="KW-1185">Reference proteome</keyword>
<dbReference type="PROSITE" id="PS01031">
    <property type="entry name" value="SHSP"/>
    <property type="match status" value="1"/>
</dbReference>
<reference evidence="4 5" key="1">
    <citation type="submission" date="2024-04" db="EMBL/GenBank/DDBJ databases">
        <title>Human intestinal bacterial collection.</title>
        <authorList>
            <person name="Pauvert C."/>
            <person name="Hitch T.C.A."/>
            <person name="Clavel T."/>
        </authorList>
    </citation>
    <scope>NUCLEOTIDE SEQUENCE [LARGE SCALE GENOMIC DNA]</scope>
    <source>
        <strain evidence="4 5">CLA-KB-H42</strain>
    </source>
</reference>
<dbReference type="CDD" id="cd06471">
    <property type="entry name" value="ACD_LpsHSP_like"/>
    <property type="match status" value="1"/>
</dbReference>
<proteinExistence type="inferred from homology"/>
<sequence>MAMLVPTRRPKDFINGLMLDPFETFLDNATALAKPAPTLMKTDIKETDAAYELTIDLPGFKKDDVAAELKNGYLTVSASTESSKEEKSEEGTFIRKERFSGKCSRNFYVGEDISEDDIKAKFEDGLLKITVPKKEQPKEEDAKKVISIEG</sequence>
<dbReference type="InterPro" id="IPR002068">
    <property type="entry name" value="A-crystallin/Hsp20_dom"/>
</dbReference>